<organism evidence="2 3">
    <name type="scientific">Favolaschia claudopus</name>
    <dbReference type="NCBI Taxonomy" id="2862362"/>
    <lineage>
        <taxon>Eukaryota</taxon>
        <taxon>Fungi</taxon>
        <taxon>Dikarya</taxon>
        <taxon>Basidiomycota</taxon>
        <taxon>Agaricomycotina</taxon>
        <taxon>Agaricomycetes</taxon>
        <taxon>Agaricomycetidae</taxon>
        <taxon>Agaricales</taxon>
        <taxon>Marasmiineae</taxon>
        <taxon>Mycenaceae</taxon>
        <taxon>Favolaschia</taxon>
    </lineage>
</organism>
<dbReference type="AlphaFoldDB" id="A0AAW0BG53"/>
<feature type="compositionally biased region" description="Polar residues" evidence="1">
    <location>
        <begin position="133"/>
        <end position="142"/>
    </location>
</feature>
<keyword evidence="3" id="KW-1185">Reference proteome</keyword>
<reference evidence="2 3" key="1">
    <citation type="journal article" date="2024" name="J Genomics">
        <title>Draft genome sequencing and assembly of Favolaschia claudopus CIRM-BRFM 2984 isolated from oak limbs.</title>
        <authorList>
            <person name="Navarro D."/>
            <person name="Drula E."/>
            <person name="Chaduli D."/>
            <person name="Cazenave R."/>
            <person name="Ahrendt S."/>
            <person name="Wang J."/>
            <person name="Lipzen A."/>
            <person name="Daum C."/>
            <person name="Barry K."/>
            <person name="Grigoriev I.V."/>
            <person name="Favel A."/>
            <person name="Rosso M.N."/>
            <person name="Martin F."/>
        </authorList>
    </citation>
    <scope>NUCLEOTIDE SEQUENCE [LARGE SCALE GENOMIC DNA]</scope>
    <source>
        <strain evidence="2 3">CIRM-BRFM 2984</strain>
    </source>
</reference>
<dbReference type="Proteomes" id="UP001362999">
    <property type="component" value="Unassembled WGS sequence"/>
</dbReference>
<dbReference type="EMBL" id="JAWWNJ010000034">
    <property type="protein sequence ID" value="KAK7025032.1"/>
    <property type="molecule type" value="Genomic_DNA"/>
</dbReference>
<feature type="compositionally biased region" description="Low complexity" evidence="1">
    <location>
        <begin position="54"/>
        <end position="69"/>
    </location>
</feature>
<sequence>MDHRPLGPRQPQDPRATAAYQDIFGRRPRPQQPLPPQQQQQYYQQQQPYPPRYQPQQQQYYYPQQQQQYVGRPPSLRPSTHQGAYHPGVAAHPPDRPRDAQGLTPAQAYQAQVAQGHAHHFRSPSPGLPPIAQRTQTPQHAPSLSLSIGGDGAGHLGIDFEAGHNTDSPGGFEGRPKAAGDVGVGAVAVNGKSAGGDTYGEEDDEESELPWARPPQQLQHPFFLPITFSSPTFSLCLICRRARVIPVRATVGSDG</sequence>
<proteinExistence type="predicted"/>
<accession>A0AAW0BG53</accession>
<gene>
    <name evidence="2" type="ORF">R3P38DRAFT_3193957</name>
</gene>
<feature type="region of interest" description="Disordered" evidence="1">
    <location>
        <begin position="1"/>
        <end position="142"/>
    </location>
</feature>
<name>A0AAW0BG53_9AGAR</name>
<evidence type="ECO:0000256" key="1">
    <source>
        <dbReference type="SAM" id="MobiDB-lite"/>
    </source>
</evidence>
<evidence type="ECO:0000313" key="2">
    <source>
        <dbReference type="EMBL" id="KAK7025032.1"/>
    </source>
</evidence>
<comment type="caution">
    <text evidence="2">The sequence shown here is derived from an EMBL/GenBank/DDBJ whole genome shotgun (WGS) entry which is preliminary data.</text>
</comment>
<feature type="compositionally biased region" description="Low complexity" evidence="1">
    <location>
        <begin position="37"/>
        <end position="47"/>
    </location>
</feature>
<evidence type="ECO:0000313" key="3">
    <source>
        <dbReference type="Proteomes" id="UP001362999"/>
    </source>
</evidence>
<protein>
    <submittedName>
        <fullName evidence="2">Uncharacterized protein</fullName>
    </submittedName>
</protein>